<sequence>MLNYVVKHGQSSATSLGVIALIYSGFGVLLSYVRGADDELNTLAAGTATGLLYKSTSGLRRCAIGGGVGFALAAAYSLYASGDRLRQIFGFRNKLSSY</sequence>
<dbReference type="Proteomes" id="UP000270296">
    <property type="component" value="Unassembled WGS sequence"/>
</dbReference>
<keyword evidence="7" id="KW-1185">Reference proteome</keyword>
<evidence type="ECO:0000256" key="2">
    <source>
        <dbReference type="ARBA" id="ARBA00022692"/>
    </source>
</evidence>
<dbReference type="EMBL" id="UZAM01012089">
    <property type="protein sequence ID" value="VDP19993.1"/>
    <property type="molecule type" value="Genomic_DNA"/>
</dbReference>
<organism evidence="8">
    <name type="scientific">Soboliphyme baturini</name>
    <dbReference type="NCBI Taxonomy" id="241478"/>
    <lineage>
        <taxon>Eukaryota</taxon>
        <taxon>Metazoa</taxon>
        <taxon>Ecdysozoa</taxon>
        <taxon>Nematoda</taxon>
        <taxon>Enoplea</taxon>
        <taxon>Dorylaimia</taxon>
        <taxon>Dioctophymatida</taxon>
        <taxon>Dioctophymatoidea</taxon>
        <taxon>Soboliphymatidae</taxon>
        <taxon>Soboliphyme</taxon>
    </lineage>
</organism>
<dbReference type="InterPro" id="IPR045238">
    <property type="entry name" value="Tim23-like"/>
</dbReference>
<dbReference type="GO" id="GO:0008320">
    <property type="term" value="F:protein transmembrane transporter activity"/>
    <property type="evidence" value="ECO:0007669"/>
    <property type="project" value="TreeGrafter"/>
</dbReference>
<evidence type="ECO:0000313" key="6">
    <source>
        <dbReference type="EMBL" id="VDP19993.1"/>
    </source>
</evidence>
<evidence type="ECO:0000256" key="1">
    <source>
        <dbReference type="ARBA" id="ARBA00004141"/>
    </source>
</evidence>
<dbReference type="PANTHER" id="PTHR15371">
    <property type="entry name" value="TIM23"/>
    <property type="match status" value="1"/>
</dbReference>
<dbReference type="WBParaSite" id="SBAD_0000922001-mRNA-1">
    <property type="protein sequence ID" value="SBAD_0000922001-mRNA-1"/>
    <property type="gene ID" value="SBAD_0000922001"/>
</dbReference>
<dbReference type="AlphaFoldDB" id="A0A183IZ51"/>
<keyword evidence="3 5" id="KW-1133">Transmembrane helix</keyword>
<dbReference type="GO" id="GO:0005744">
    <property type="term" value="C:TIM23 mitochondrial import inner membrane translocase complex"/>
    <property type="evidence" value="ECO:0007669"/>
    <property type="project" value="TreeGrafter"/>
</dbReference>
<evidence type="ECO:0000313" key="8">
    <source>
        <dbReference type="WBParaSite" id="SBAD_0000922001-mRNA-1"/>
    </source>
</evidence>
<feature type="transmembrane region" description="Helical" evidence="5">
    <location>
        <begin position="58"/>
        <end position="79"/>
    </location>
</feature>
<evidence type="ECO:0000256" key="4">
    <source>
        <dbReference type="ARBA" id="ARBA00023136"/>
    </source>
</evidence>
<reference evidence="8" key="1">
    <citation type="submission" date="2016-06" db="UniProtKB">
        <authorList>
            <consortium name="WormBaseParasite"/>
        </authorList>
    </citation>
    <scope>IDENTIFICATION</scope>
</reference>
<evidence type="ECO:0000256" key="3">
    <source>
        <dbReference type="ARBA" id="ARBA00022989"/>
    </source>
</evidence>
<comment type="subcellular location">
    <subcellularLocation>
        <location evidence="1">Membrane</location>
        <topology evidence="1">Multi-pass membrane protein</topology>
    </subcellularLocation>
</comment>
<evidence type="ECO:0000313" key="7">
    <source>
        <dbReference type="Proteomes" id="UP000270296"/>
    </source>
</evidence>
<protein>
    <submittedName>
        <fullName evidence="8">Complex I-B14.7</fullName>
    </submittedName>
</protein>
<dbReference type="OrthoDB" id="159299at2759"/>
<dbReference type="Pfam" id="PF02466">
    <property type="entry name" value="Tim17"/>
    <property type="match status" value="1"/>
</dbReference>
<gene>
    <name evidence="6" type="ORF">SBAD_LOCUS8899</name>
</gene>
<evidence type="ECO:0000256" key="5">
    <source>
        <dbReference type="SAM" id="Phobius"/>
    </source>
</evidence>
<feature type="transmembrane region" description="Helical" evidence="5">
    <location>
        <begin position="12"/>
        <end position="33"/>
    </location>
</feature>
<keyword evidence="2 5" id="KW-0812">Transmembrane</keyword>
<dbReference type="PANTHER" id="PTHR15371:SF0">
    <property type="entry name" value="SD19278P"/>
    <property type="match status" value="1"/>
</dbReference>
<accession>A0A183IZ51</accession>
<reference evidence="6 7" key="2">
    <citation type="submission" date="2018-11" db="EMBL/GenBank/DDBJ databases">
        <authorList>
            <consortium name="Pathogen Informatics"/>
        </authorList>
    </citation>
    <scope>NUCLEOTIDE SEQUENCE [LARGE SCALE GENOMIC DNA]</scope>
</reference>
<dbReference type="GO" id="GO:0030150">
    <property type="term" value="P:protein import into mitochondrial matrix"/>
    <property type="evidence" value="ECO:0007669"/>
    <property type="project" value="TreeGrafter"/>
</dbReference>
<proteinExistence type="predicted"/>
<keyword evidence="4 5" id="KW-0472">Membrane</keyword>
<name>A0A183IZ51_9BILA</name>